<evidence type="ECO:0000259" key="3">
    <source>
        <dbReference type="Pfam" id="PF00892"/>
    </source>
</evidence>
<feature type="transmembrane region" description="Helical" evidence="2">
    <location>
        <begin position="148"/>
        <end position="165"/>
    </location>
</feature>
<dbReference type="GO" id="GO:0016020">
    <property type="term" value="C:membrane"/>
    <property type="evidence" value="ECO:0007669"/>
    <property type="project" value="InterPro"/>
</dbReference>
<dbReference type="OrthoDB" id="528577at2"/>
<evidence type="ECO:0000256" key="1">
    <source>
        <dbReference type="ARBA" id="ARBA00007362"/>
    </source>
</evidence>
<organism evidence="4 5">
    <name type="scientific">Okeania hirsuta</name>
    <dbReference type="NCBI Taxonomy" id="1458930"/>
    <lineage>
        <taxon>Bacteria</taxon>
        <taxon>Bacillati</taxon>
        <taxon>Cyanobacteriota</taxon>
        <taxon>Cyanophyceae</taxon>
        <taxon>Oscillatoriophycideae</taxon>
        <taxon>Oscillatoriales</taxon>
        <taxon>Microcoleaceae</taxon>
        <taxon>Okeania</taxon>
    </lineage>
</organism>
<evidence type="ECO:0000313" key="5">
    <source>
        <dbReference type="Proteomes" id="UP000269154"/>
    </source>
</evidence>
<evidence type="ECO:0000313" key="4">
    <source>
        <dbReference type="EMBL" id="RQH52000.1"/>
    </source>
</evidence>
<dbReference type="SUPFAM" id="SSF103481">
    <property type="entry name" value="Multidrug resistance efflux transporter EmrE"/>
    <property type="match status" value="2"/>
</dbReference>
<keyword evidence="5" id="KW-1185">Reference proteome</keyword>
<reference evidence="4 5" key="1">
    <citation type="journal article" date="2018" name="ACS Chem. Biol.">
        <title>Ketoreductase domain dysfunction expands chemodiversity: malyngamide biosynthesis in the cyanobacterium Okeania hirsuta.</title>
        <authorList>
            <person name="Moss N.A."/>
            <person name="Leao T."/>
            <person name="Rankin M."/>
            <person name="McCullough T.M."/>
            <person name="Qu P."/>
            <person name="Korobeynikov A."/>
            <person name="Smith J.L."/>
            <person name="Gerwick L."/>
            <person name="Gerwick W.H."/>
        </authorList>
    </citation>
    <scope>NUCLEOTIDE SEQUENCE [LARGE SCALE GENOMIC DNA]</scope>
    <source>
        <strain evidence="4 5">PAB10Feb10-1</strain>
    </source>
</reference>
<feature type="transmembrane region" description="Helical" evidence="2">
    <location>
        <begin position="124"/>
        <end position="141"/>
    </location>
</feature>
<comment type="caution">
    <text evidence="4">The sequence shown here is derived from an EMBL/GenBank/DDBJ whole genome shotgun (WGS) entry which is preliminary data.</text>
</comment>
<feature type="transmembrane region" description="Helical" evidence="2">
    <location>
        <begin position="177"/>
        <end position="197"/>
    </location>
</feature>
<sequence>MNAQAKLLKLQFVSFLPIDSLVALTASIICLSFSPIFIRLSELEIGPNATAFNRFWIAAVAFWLLNTLLTVRHRYRNKETQLEQQKHHLVNRAKLLIIDGVLISVGLMLWAWSLNQTSIANSSMIHNLVPIFTVLGGWLALGQTFDNRFLIGMVVAIFGATLLEAKELLSLRMSQELLGSLAALLSAVFFGIHPLVIQRLRSNLSPVTIMTWSTTTSFLFMLPVVLIAKEQLFPTSINGWFAVIAQALVSQMLAMGLWAYCLKKLSAGFSSLVALIIPALSAVEGWAIFSESLNFLTVVSFFVILFGMYLAISSTSAIKLEND</sequence>
<dbReference type="Proteomes" id="UP000269154">
    <property type="component" value="Unassembled WGS sequence"/>
</dbReference>
<dbReference type="PANTHER" id="PTHR22911">
    <property type="entry name" value="ACYL-MALONYL CONDENSING ENZYME-RELATED"/>
    <property type="match status" value="1"/>
</dbReference>
<dbReference type="EMBL" id="RCBY01000018">
    <property type="protein sequence ID" value="RQH52000.1"/>
    <property type="molecule type" value="Genomic_DNA"/>
</dbReference>
<feature type="transmembrane region" description="Helical" evidence="2">
    <location>
        <begin position="93"/>
        <end position="112"/>
    </location>
</feature>
<protein>
    <submittedName>
        <fullName evidence="4">DMT family transporter</fullName>
    </submittedName>
</protein>
<feature type="transmembrane region" description="Helical" evidence="2">
    <location>
        <begin position="269"/>
        <end position="289"/>
    </location>
</feature>
<dbReference type="AlphaFoldDB" id="A0A3N6P1H8"/>
<name>A0A3N6P1H8_9CYAN</name>
<keyword evidence="2" id="KW-1133">Transmembrane helix</keyword>
<dbReference type="InterPro" id="IPR000620">
    <property type="entry name" value="EamA_dom"/>
</dbReference>
<gene>
    <name evidence="4" type="ORF">D5R40_05425</name>
</gene>
<feature type="domain" description="EamA" evidence="3">
    <location>
        <begin position="178"/>
        <end position="311"/>
    </location>
</feature>
<evidence type="ECO:0000256" key="2">
    <source>
        <dbReference type="SAM" id="Phobius"/>
    </source>
</evidence>
<dbReference type="PANTHER" id="PTHR22911:SF76">
    <property type="entry name" value="EAMA DOMAIN-CONTAINING PROTEIN"/>
    <property type="match status" value="1"/>
</dbReference>
<comment type="similarity">
    <text evidence="1">Belongs to the EamA transporter family.</text>
</comment>
<feature type="transmembrane region" description="Helical" evidence="2">
    <location>
        <begin position="295"/>
        <end position="312"/>
    </location>
</feature>
<feature type="transmembrane region" description="Helical" evidence="2">
    <location>
        <begin position="240"/>
        <end position="262"/>
    </location>
</feature>
<proteinExistence type="inferred from homology"/>
<accession>A0A3N6P1H8</accession>
<keyword evidence="2" id="KW-0472">Membrane</keyword>
<feature type="transmembrane region" description="Helical" evidence="2">
    <location>
        <begin position="54"/>
        <end position="72"/>
    </location>
</feature>
<keyword evidence="2" id="KW-0812">Transmembrane</keyword>
<feature type="transmembrane region" description="Helical" evidence="2">
    <location>
        <begin position="209"/>
        <end position="228"/>
    </location>
</feature>
<dbReference type="Pfam" id="PF00892">
    <property type="entry name" value="EamA"/>
    <property type="match status" value="2"/>
</dbReference>
<feature type="domain" description="EamA" evidence="3">
    <location>
        <begin position="24"/>
        <end position="163"/>
    </location>
</feature>
<dbReference type="InterPro" id="IPR037185">
    <property type="entry name" value="EmrE-like"/>
</dbReference>
<feature type="transmembrane region" description="Helical" evidence="2">
    <location>
        <begin position="12"/>
        <end position="34"/>
    </location>
</feature>
<dbReference type="RefSeq" id="WP_124143155.1">
    <property type="nucleotide sequence ID" value="NZ_CAWOKI010000329.1"/>
</dbReference>